<dbReference type="EMBL" id="CM042886">
    <property type="protein sequence ID" value="KAI4342901.1"/>
    <property type="molecule type" value="Genomic_DNA"/>
</dbReference>
<gene>
    <name evidence="1" type="ORF">MLD38_027465</name>
</gene>
<reference evidence="2" key="1">
    <citation type="journal article" date="2023" name="Front. Plant Sci.">
        <title>Chromosomal-level genome assembly of Melastoma candidum provides insights into trichome evolution.</title>
        <authorList>
            <person name="Zhong Y."/>
            <person name="Wu W."/>
            <person name="Sun C."/>
            <person name="Zou P."/>
            <person name="Liu Y."/>
            <person name="Dai S."/>
            <person name="Zhou R."/>
        </authorList>
    </citation>
    <scope>NUCLEOTIDE SEQUENCE [LARGE SCALE GENOMIC DNA]</scope>
</reference>
<comment type="caution">
    <text evidence="1">The sequence shown here is derived from an EMBL/GenBank/DDBJ whole genome shotgun (WGS) entry which is preliminary data.</text>
</comment>
<dbReference type="Proteomes" id="UP001057402">
    <property type="component" value="Chromosome 7"/>
</dbReference>
<name>A0ACB9P6E7_9MYRT</name>
<proteinExistence type="predicted"/>
<evidence type="ECO:0000313" key="1">
    <source>
        <dbReference type="EMBL" id="KAI4342901.1"/>
    </source>
</evidence>
<accession>A0ACB9P6E7</accession>
<evidence type="ECO:0000313" key="2">
    <source>
        <dbReference type="Proteomes" id="UP001057402"/>
    </source>
</evidence>
<keyword evidence="2" id="KW-1185">Reference proteome</keyword>
<protein>
    <submittedName>
        <fullName evidence="1">Uncharacterized protein</fullName>
    </submittedName>
</protein>
<organism evidence="1 2">
    <name type="scientific">Melastoma candidum</name>
    <dbReference type="NCBI Taxonomy" id="119954"/>
    <lineage>
        <taxon>Eukaryota</taxon>
        <taxon>Viridiplantae</taxon>
        <taxon>Streptophyta</taxon>
        <taxon>Embryophyta</taxon>
        <taxon>Tracheophyta</taxon>
        <taxon>Spermatophyta</taxon>
        <taxon>Magnoliopsida</taxon>
        <taxon>eudicotyledons</taxon>
        <taxon>Gunneridae</taxon>
        <taxon>Pentapetalae</taxon>
        <taxon>rosids</taxon>
        <taxon>malvids</taxon>
        <taxon>Myrtales</taxon>
        <taxon>Melastomataceae</taxon>
        <taxon>Melastomatoideae</taxon>
        <taxon>Melastomateae</taxon>
        <taxon>Melastoma</taxon>
    </lineage>
</organism>
<sequence length="247" mass="26922">MNERNFCNYTKNVIECGAVPKFVLLLSSGYDDVREQTVWALGNIAGDSSDYRDIVLASGALFPLLSQLNELSKLSMLQNATWTLSNFCRGKPPAPFEEVKAALPVLQRLIHANDEEVLTDACWALSYLSNGPNEKIQAVIEAGVFPRLVELLLHPSPTVFIPALRTIGNIVTGGDDSQTQFVIDNGGSPINRAQIQTVIQAGIIAPLSHLLQHGEFEIKKEAAWAISNASSGGEHGQIQFLYLIHAI</sequence>